<feature type="domain" description="Spore coat protein X/V" evidence="1">
    <location>
        <begin position="71"/>
        <end position="127"/>
    </location>
</feature>
<dbReference type="GO" id="GO:0031160">
    <property type="term" value="C:spore wall"/>
    <property type="evidence" value="ECO:0007669"/>
    <property type="project" value="InterPro"/>
</dbReference>
<evidence type="ECO:0000259" key="1">
    <source>
        <dbReference type="Pfam" id="PF07552"/>
    </source>
</evidence>
<dbReference type="GeneID" id="82852388"/>
<name>A0AAJ3YWH6_9BACI</name>
<gene>
    <name evidence="2" type="ORF">EQZ20_06810</name>
</gene>
<keyword evidence="2" id="KW-0167">Capsid protein</keyword>
<proteinExistence type="predicted"/>
<dbReference type="RefSeq" id="WP_046131184.1">
    <property type="nucleotide sequence ID" value="NZ_CP035232.1"/>
</dbReference>
<dbReference type="KEGG" id="bgy:BGLY_1291"/>
<dbReference type="EMBL" id="CP035232">
    <property type="protein sequence ID" value="QAT64645.1"/>
    <property type="molecule type" value="Genomic_DNA"/>
</dbReference>
<organism evidence="2 3">
    <name type="scientific">Bacillus glycinifermentans</name>
    <dbReference type="NCBI Taxonomy" id="1664069"/>
    <lineage>
        <taxon>Bacteria</taxon>
        <taxon>Bacillati</taxon>
        <taxon>Bacillota</taxon>
        <taxon>Bacilli</taxon>
        <taxon>Bacillales</taxon>
        <taxon>Bacillaceae</taxon>
        <taxon>Bacillus</taxon>
    </lineage>
</organism>
<feature type="domain" description="Spore coat protein X/V" evidence="1">
    <location>
        <begin position="23"/>
        <end position="63"/>
    </location>
</feature>
<reference evidence="2 3" key="1">
    <citation type="submission" date="2019-01" db="EMBL/GenBank/DDBJ databases">
        <title>Genome sequence of Bacillus glycinifermentans SRCM103574.</title>
        <authorList>
            <person name="Kong H.-J."/>
            <person name="Jeong S.-Y."/>
            <person name="Jeong D.-Y."/>
        </authorList>
    </citation>
    <scope>NUCLEOTIDE SEQUENCE [LARGE SCALE GENOMIC DNA]</scope>
    <source>
        <strain evidence="2 3">SRCM103574</strain>
    </source>
</reference>
<accession>A0AAJ3YWH6</accession>
<dbReference type="AlphaFoldDB" id="A0AAJ3YWH6"/>
<dbReference type="Proteomes" id="UP000288675">
    <property type="component" value="Chromosome"/>
</dbReference>
<sequence length="128" mass="14094">MSFHEKAEALYTETFDEISKDYEQLIEIVDSEHVTVNTTNITAALSLQAIVITIIVLAVQLAIEDPETAALISEQLLVVHKLQNRKKTVIQVIGSKNIVITLSSVEIAVSIQILTDVLIALLTELDIL</sequence>
<keyword evidence="2" id="KW-0946">Virion</keyword>
<evidence type="ECO:0000313" key="2">
    <source>
        <dbReference type="EMBL" id="QAT64645.1"/>
    </source>
</evidence>
<protein>
    <submittedName>
        <fullName evidence="2">Spore coat protein</fullName>
    </submittedName>
</protein>
<dbReference type="InterPro" id="IPR011428">
    <property type="entry name" value="Spore_coat_X/V"/>
</dbReference>
<evidence type="ECO:0000313" key="3">
    <source>
        <dbReference type="Proteomes" id="UP000288675"/>
    </source>
</evidence>
<dbReference type="Pfam" id="PF07552">
    <property type="entry name" value="Coat_X"/>
    <property type="match status" value="2"/>
</dbReference>
<dbReference type="GO" id="GO:0030435">
    <property type="term" value="P:sporulation resulting in formation of a cellular spore"/>
    <property type="evidence" value="ECO:0007669"/>
    <property type="project" value="InterPro"/>
</dbReference>